<sequence length="120" mass="13731">MKQKPSLMSPIASLALRVRRSGLKSEGIRLIVSDDENGTLSFDWTCHFRLFCADKRVGSILGVDWSHVSGRETSCKALDSKFIAYRRGFDLIYVSLVQKLWIDSKGLLLKRLKEQWVISR</sequence>
<gene>
    <name evidence="1" type="ORF">TNCT_214691</name>
</gene>
<comment type="caution">
    <text evidence="1">The sequence shown here is derived from an EMBL/GenBank/DDBJ whole genome shotgun (WGS) entry which is preliminary data.</text>
</comment>
<organism evidence="1 2">
    <name type="scientific">Trichonephila clavata</name>
    <name type="common">Joro spider</name>
    <name type="synonym">Nephila clavata</name>
    <dbReference type="NCBI Taxonomy" id="2740835"/>
    <lineage>
        <taxon>Eukaryota</taxon>
        <taxon>Metazoa</taxon>
        <taxon>Ecdysozoa</taxon>
        <taxon>Arthropoda</taxon>
        <taxon>Chelicerata</taxon>
        <taxon>Arachnida</taxon>
        <taxon>Araneae</taxon>
        <taxon>Araneomorphae</taxon>
        <taxon>Entelegynae</taxon>
        <taxon>Araneoidea</taxon>
        <taxon>Nephilidae</taxon>
        <taxon>Trichonephila</taxon>
    </lineage>
</organism>
<evidence type="ECO:0000313" key="1">
    <source>
        <dbReference type="EMBL" id="GFQ81115.1"/>
    </source>
</evidence>
<evidence type="ECO:0000313" key="2">
    <source>
        <dbReference type="Proteomes" id="UP000887116"/>
    </source>
</evidence>
<dbReference type="AlphaFoldDB" id="A0A8X6FHX8"/>
<proteinExistence type="predicted"/>
<dbReference type="Proteomes" id="UP000887116">
    <property type="component" value="Unassembled WGS sequence"/>
</dbReference>
<protein>
    <submittedName>
        <fullName evidence="1">Uncharacterized protein</fullName>
    </submittedName>
</protein>
<reference evidence="1" key="1">
    <citation type="submission" date="2020-07" db="EMBL/GenBank/DDBJ databases">
        <title>Multicomponent nature underlies the extraordinary mechanical properties of spider dragline silk.</title>
        <authorList>
            <person name="Kono N."/>
            <person name="Nakamura H."/>
            <person name="Mori M."/>
            <person name="Yoshida Y."/>
            <person name="Ohtoshi R."/>
            <person name="Malay A.D."/>
            <person name="Moran D.A.P."/>
            <person name="Tomita M."/>
            <person name="Numata K."/>
            <person name="Arakawa K."/>
        </authorList>
    </citation>
    <scope>NUCLEOTIDE SEQUENCE</scope>
</reference>
<keyword evidence="2" id="KW-1185">Reference proteome</keyword>
<dbReference type="EMBL" id="BMAO01002485">
    <property type="protein sequence ID" value="GFQ81115.1"/>
    <property type="molecule type" value="Genomic_DNA"/>
</dbReference>
<name>A0A8X6FHX8_TRICU</name>
<accession>A0A8X6FHX8</accession>